<organism evidence="2">
    <name type="scientific">Tanacetum cinerariifolium</name>
    <name type="common">Dalmatian daisy</name>
    <name type="synonym">Chrysanthemum cinerariifolium</name>
    <dbReference type="NCBI Taxonomy" id="118510"/>
    <lineage>
        <taxon>Eukaryota</taxon>
        <taxon>Viridiplantae</taxon>
        <taxon>Streptophyta</taxon>
        <taxon>Embryophyta</taxon>
        <taxon>Tracheophyta</taxon>
        <taxon>Spermatophyta</taxon>
        <taxon>Magnoliopsida</taxon>
        <taxon>eudicotyledons</taxon>
        <taxon>Gunneridae</taxon>
        <taxon>Pentapetalae</taxon>
        <taxon>asterids</taxon>
        <taxon>campanulids</taxon>
        <taxon>Asterales</taxon>
        <taxon>Asteraceae</taxon>
        <taxon>Asteroideae</taxon>
        <taxon>Anthemideae</taxon>
        <taxon>Anthemidinae</taxon>
        <taxon>Tanacetum</taxon>
    </lineage>
</organism>
<comment type="caution">
    <text evidence="2">The sequence shown here is derived from an EMBL/GenBank/DDBJ whole genome shotgun (WGS) entry which is preliminary data.</text>
</comment>
<name>A0A699XM11_TANCI</name>
<gene>
    <name evidence="2" type="ORF">Tci_931319</name>
</gene>
<sequence>VPADATMPFNRRRLMKPFTTSASAHVPNIIPAGADIPAAATTIPAGSFMDAVVHSATAPSSSIPTAVDKGKARMVDDSLPADL</sequence>
<evidence type="ECO:0000313" key="2">
    <source>
        <dbReference type="EMBL" id="GFD59350.1"/>
    </source>
</evidence>
<feature type="non-terminal residue" evidence="2">
    <location>
        <position position="83"/>
    </location>
</feature>
<protein>
    <submittedName>
        <fullName evidence="2">Uncharacterized protein</fullName>
    </submittedName>
</protein>
<feature type="non-terminal residue" evidence="2">
    <location>
        <position position="1"/>
    </location>
</feature>
<proteinExistence type="predicted"/>
<evidence type="ECO:0000256" key="1">
    <source>
        <dbReference type="SAM" id="MobiDB-lite"/>
    </source>
</evidence>
<dbReference type="EMBL" id="BKCJ011863827">
    <property type="protein sequence ID" value="GFD59350.1"/>
    <property type="molecule type" value="Genomic_DNA"/>
</dbReference>
<reference evidence="2" key="1">
    <citation type="journal article" date="2019" name="Sci. Rep.">
        <title>Draft genome of Tanacetum cinerariifolium, the natural source of mosquito coil.</title>
        <authorList>
            <person name="Yamashiro T."/>
            <person name="Shiraishi A."/>
            <person name="Satake H."/>
            <person name="Nakayama K."/>
        </authorList>
    </citation>
    <scope>NUCLEOTIDE SEQUENCE</scope>
</reference>
<accession>A0A699XM11</accession>
<feature type="region of interest" description="Disordered" evidence="1">
    <location>
        <begin position="58"/>
        <end position="83"/>
    </location>
</feature>
<dbReference type="AlphaFoldDB" id="A0A699XM11"/>